<dbReference type="PIRSF" id="PIRSF002162">
    <property type="entry name" value="Ribosomal_L6"/>
    <property type="match status" value="1"/>
</dbReference>
<evidence type="ECO:0000256" key="1">
    <source>
        <dbReference type="ARBA" id="ARBA00009356"/>
    </source>
</evidence>
<dbReference type="GO" id="GO:0002181">
    <property type="term" value="P:cytoplasmic translation"/>
    <property type="evidence" value="ECO:0007669"/>
    <property type="project" value="TreeGrafter"/>
</dbReference>
<evidence type="ECO:0000256" key="2">
    <source>
        <dbReference type="ARBA" id="ARBA00022980"/>
    </source>
</evidence>
<evidence type="ECO:0000259" key="4">
    <source>
        <dbReference type="Pfam" id="PF00347"/>
    </source>
</evidence>
<dbReference type="InterPro" id="IPR000702">
    <property type="entry name" value="Ribosomal_uL6-like"/>
</dbReference>
<comment type="similarity">
    <text evidence="1">Belongs to the universal ribosomal protein uL6 family.</text>
</comment>
<evidence type="ECO:0000313" key="5">
    <source>
        <dbReference type="EMBL" id="ACU00730.1"/>
    </source>
</evidence>
<dbReference type="AlphaFoldDB" id="D8L215"/>
<dbReference type="Pfam" id="PF00347">
    <property type="entry name" value="Ribosomal_L6"/>
    <property type="match status" value="1"/>
</dbReference>
<sequence>MTKLLVEKRIEIPENCEATLKGKTFTFTGEKGTSVHDCSKYNMTFSIEDNKIVTKLWHGKRKHAALVNTITSLLRNGMTAVTKGFVYVMKAIHKHFSINFEVKENGKLLLVKNFMGEKNIRKYRMRGSATVRLLEDRKGYIAIEGPSLPDVSQTAGDISNLCRPKKLDPRVFLDGIFVVEKGTMVE</sequence>
<reference evidence="5" key="1">
    <citation type="submission" date="2008-12" db="EMBL/GenBank/DDBJ databases">
        <title>Characterization of the genes encoding the histones of microsporidia Nosema bombycis.</title>
        <authorList>
            <person name="Yang L."/>
            <person name="Pan G.Q."/>
            <person name="Zhou Z.Y."/>
        </authorList>
    </citation>
    <scope>NUCLEOTIDE SEQUENCE</scope>
</reference>
<dbReference type="GO" id="GO:0003735">
    <property type="term" value="F:structural constituent of ribosome"/>
    <property type="evidence" value="ECO:0007669"/>
    <property type="project" value="InterPro"/>
</dbReference>
<reference evidence="6" key="2">
    <citation type="submission" date="2010-09" db="EMBL/GenBank/DDBJ databases">
        <title>The organization of cytoplasmic ribosomal protein genes in microsporidian Nosema bombycis genome.</title>
        <authorList>
            <person name="Liu H."/>
            <person name="Pan G."/>
            <person name="Li T."/>
            <person name="Huang W."/>
            <person name="Zhou Z."/>
        </authorList>
    </citation>
    <scope>NUCLEOTIDE SEQUENCE</scope>
    <source>
        <strain evidence="6">CQ1</strain>
    </source>
</reference>
<keyword evidence="2 5" id="KW-0689">Ribosomal protein</keyword>
<proteinExistence type="evidence at transcript level"/>
<dbReference type="OMA" id="YAHFPMK"/>
<dbReference type="Gene3D" id="3.90.930.12">
    <property type="entry name" value="Ribosomal protein L6, alpha-beta domain"/>
    <property type="match status" value="2"/>
</dbReference>
<evidence type="ECO:0000256" key="3">
    <source>
        <dbReference type="ARBA" id="ARBA00023274"/>
    </source>
</evidence>
<dbReference type="InterPro" id="IPR036789">
    <property type="entry name" value="Ribosomal_uL6-like_a/b-dom_sf"/>
</dbReference>
<accession>D8L215</accession>
<dbReference type="VEuPathDB" id="MicrosporidiaDB:NBO_10g0064"/>
<dbReference type="PANTHER" id="PTHR11655:SF16">
    <property type="entry name" value="60S RIBOSOMAL PROTEIN L9"/>
    <property type="match status" value="1"/>
</dbReference>
<dbReference type="GO" id="GO:0022625">
    <property type="term" value="C:cytosolic large ribosomal subunit"/>
    <property type="evidence" value="ECO:0007669"/>
    <property type="project" value="TreeGrafter"/>
</dbReference>
<name>D8L215_NOSBO</name>
<organism evidence="5">
    <name type="scientific">Nosema bombycis</name>
    <name type="common">Microsporidian parasite</name>
    <name type="synonym">Pebrine of silkworm</name>
    <dbReference type="NCBI Taxonomy" id="27978"/>
    <lineage>
        <taxon>Eukaryota</taxon>
        <taxon>Fungi</taxon>
        <taxon>Fungi incertae sedis</taxon>
        <taxon>Microsporidia</taxon>
        <taxon>Nosematidae</taxon>
        <taxon>Nosema</taxon>
    </lineage>
</organism>
<dbReference type="GO" id="GO:0019843">
    <property type="term" value="F:rRNA binding"/>
    <property type="evidence" value="ECO:0007669"/>
    <property type="project" value="InterPro"/>
</dbReference>
<dbReference type="EMBL" id="FJ593478">
    <property type="protein sequence ID" value="ACU00730.1"/>
    <property type="molecule type" value="Genomic_DNA"/>
</dbReference>
<feature type="domain" description="Large ribosomal subunit protein uL6 alpha-beta" evidence="4">
    <location>
        <begin position="12"/>
        <end position="84"/>
    </location>
</feature>
<protein>
    <submittedName>
        <fullName evidence="5 6">60S ribosomal protein L9</fullName>
    </submittedName>
</protein>
<dbReference type="SUPFAM" id="SSF56053">
    <property type="entry name" value="Ribosomal protein L6"/>
    <property type="match status" value="2"/>
</dbReference>
<evidence type="ECO:0000313" key="6">
    <source>
        <dbReference type="EMBL" id="ADZ95659.1"/>
    </source>
</evidence>
<keyword evidence="3" id="KW-0687">Ribonucleoprotein</keyword>
<dbReference type="PANTHER" id="PTHR11655">
    <property type="entry name" value="60S/50S RIBOSOMAL PROTEIN L6/L9"/>
    <property type="match status" value="1"/>
</dbReference>
<dbReference type="InterPro" id="IPR020040">
    <property type="entry name" value="Ribosomal_uL6_a/b-dom"/>
</dbReference>
<dbReference type="EMBL" id="HQ291406">
    <property type="protein sequence ID" value="ADZ95659.1"/>
    <property type="molecule type" value="mRNA"/>
</dbReference>